<organism evidence="1 2">
    <name type="scientific">Phytophthora oleae</name>
    <dbReference type="NCBI Taxonomy" id="2107226"/>
    <lineage>
        <taxon>Eukaryota</taxon>
        <taxon>Sar</taxon>
        <taxon>Stramenopiles</taxon>
        <taxon>Oomycota</taxon>
        <taxon>Peronosporomycetes</taxon>
        <taxon>Peronosporales</taxon>
        <taxon>Peronosporaceae</taxon>
        <taxon>Phytophthora</taxon>
    </lineage>
</organism>
<dbReference type="PANTHER" id="PTHR13618:SF1">
    <property type="entry name" value="PROTEIN ROGDI HOMOLOG"/>
    <property type="match status" value="1"/>
</dbReference>
<reference evidence="1 2" key="1">
    <citation type="submission" date="2024-09" db="EMBL/GenBank/DDBJ databases">
        <title>Genome sequencing and assembly of Phytophthora oleae, isolate VK10A, causative agent of rot of olive drupes.</title>
        <authorList>
            <person name="Conti Taguali S."/>
            <person name="Riolo M."/>
            <person name="La Spada F."/>
            <person name="Cacciola S.O."/>
            <person name="Dionisio G."/>
        </authorList>
    </citation>
    <scope>NUCLEOTIDE SEQUENCE [LARGE SCALE GENOMIC DNA]</scope>
    <source>
        <strain evidence="1 2">VK10A</strain>
    </source>
</reference>
<dbReference type="EMBL" id="JBIMZQ010000046">
    <property type="protein sequence ID" value="KAL3659537.1"/>
    <property type="molecule type" value="Genomic_DNA"/>
</dbReference>
<comment type="caution">
    <text evidence="1">The sequence shown here is derived from an EMBL/GenBank/DDBJ whole genome shotgun (WGS) entry which is preliminary data.</text>
</comment>
<dbReference type="PANTHER" id="PTHR13618">
    <property type="entry name" value="LEUCINE ZIPPER CONTAINING TRANSCRIPTION FACTOR LZF1"/>
    <property type="match status" value="1"/>
</dbReference>
<dbReference type="AlphaFoldDB" id="A0ABD3EYB0"/>
<protein>
    <submittedName>
        <fullName evidence="1">Uncharacterized protein</fullName>
    </submittedName>
</protein>
<keyword evidence="2" id="KW-1185">Reference proteome</keyword>
<sequence>MSSSLTQAPPKGLRQQEANEELSAWKRETRFYLLKEVNSSIDYAAHELERIDFIWGRIRSDRGAASPAIKADIRVEGHLVVFTKVELKLTKAQRNAPITSTLQQYCVLNQILEFHGIMQSQVGRLAALKEFMHVQRHDLLNDQPSNDDVELYVDIVQRTFQSLGRICQELRNAANVLRLPSRRRFPYCSHVDHVRYFHAERRDIRVIADQKLVHFVSV</sequence>
<gene>
    <name evidence="1" type="ORF">V7S43_015525</name>
</gene>
<evidence type="ECO:0000313" key="1">
    <source>
        <dbReference type="EMBL" id="KAL3659537.1"/>
    </source>
</evidence>
<accession>A0ABD3EYB0</accession>
<proteinExistence type="predicted"/>
<dbReference type="InterPro" id="IPR028241">
    <property type="entry name" value="RAVE2/Rogdi"/>
</dbReference>
<dbReference type="Proteomes" id="UP001632037">
    <property type="component" value="Unassembled WGS sequence"/>
</dbReference>
<name>A0ABD3EYB0_9STRA</name>
<evidence type="ECO:0000313" key="2">
    <source>
        <dbReference type="Proteomes" id="UP001632037"/>
    </source>
</evidence>